<feature type="compositionally biased region" description="Basic and acidic residues" evidence="4">
    <location>
        <begin position="196"/>
        <end position="205"/>
    </location>
</feature>
<evidence type="ECO:0000256" key="4">
    <source>
        <dbReference type="SAM" id="MobiDB-lite"/>
    </source>
</evidence>
<dbReference type="STRING" id="914237.A0A1E1KFZ6"/>
<feature type="region of interest" description="Disordered" evidence="4">
    <location>
        <begin position="582"/>
        <end position="635"/>
    </location>
</feature>
<name>A0A1E1KFZ6_9HELO</name>
<evidence type="ECO:0000313" key="7">
    <source>
        <dbReference type="EMBL" id="CZS96973.1"/>
    </source>
</evidence>
<feature type="coiled-coil region" evidence="3">
    <location>
        <begin position="662"/>
        <end position="694"/>
    </location>
</feature>
<feature type="domain" description="Myb-like" evidence="6">
    <location>
        <begin position="77"/>
        <end position="145"/>
    </location>
</feature>
<dbReference type="SMART" id="SM00389">
    <property type="entry name" value="HOX"/>
    <property type="match status" value="1"/>
</dbReference>
<feature type="DNA-binding region" description="Homeobox" evidence="1">
    <location>
        <begin position="295"/>
        <end position="355"/>
    </location>
</feature>
<evidence type="ECO:0000256" key="2">
    <source>
        <dbReference type="RuleBase" id="RU000682"/>
    </source>
</evidence>
<dbReference type="Pfam" id="PF00046">
    <property type="entry name" value="Homeodomain"/>
    <property type="match status" value="1"/>
</dbReference>
<reference evidence="8" key="1">
    <citation type="submission" date="2016-03" db="EMBL/GenBank/DDBJ databases">
        <authorList>
            <person name="Ploux O."/>
        </authorList>
    </citation>
    <scope>NUCLEOTIDE SEQUENCE [LARGE SCALE GENOMIC DNA]</scope>
    <source>
        <strain evidence="8">UK7</strain>
    </source>
</reference>
<keyword evidence="3" id="KW-0175">Coiled coil</keyword>
<keyword evidence="8" id="KW-1185">Reference proteome</keyword>
<protein>
    <recommendedName>
        <fullName evidence="9">Homeobox domain-containing protein</fullName>
    </recommendedName>
</protein>
<sequence length="747" mass="84227">MSANSSSLARWTDEEHQILVQLTNDQIELESNDHSQEISWAAHWRKVSAQLQASGYNRSNTACQSYWKRVAETQKANEEAAGPRWDDQEHQILLGMTEDQLALEKEDPSAVIPWPKHWKKVSLRLQESGYHRTPNACAAYWLKVGYDFSVDTYEPETSTFQKRFDVEHMAEDEDSDADEDSDSYSLKRRERVRSRSHPELTERRRLAALVSTASQAEKSQDEKPQPEELPEPKNVLLSNAAPNFTPSITPAPSEKDPSDDESYNPRQREPTKSKMSQMPTKAESTSPKSRSPKVPLRRGFRFTGEQRIILEAEAAKFGTYPSVDRIKELARELKVKEKTIRNWFVHRRSHKGQTILSNMTTPGPSGHDDSFVDEGSPAISNSGAKRMPSFDRKESYASASDDIQSRPTKRVRVDGYDHEYHEAPQAQPYIDPAAPVTSSDIRYQRSFEGYSNMGIPISNGHPQNPPNPFVASPSEAQNATATSMSPFPPPNNPVEVRTTNSQGVRERLRDFPAQQEGPRPGFNESPSIPAPVAGTEWLSMNSTRPSDFQAVNPAIPISTSAPHALPSNGTPLNHHPYTNVVSANPPPPHPMFQQPVSVSPLPRPSTNLNEQPVSASPLPRPSTNLNEKDEKEWMSSKASRIQTEIENLQYEKAARIHKLGSIDQRINEISNEENAIEEMKEKEIRQAIREIEERHKGRNEYVKAQQQDLARVKDVELTGLHKNVADLKRKTTALKLVQDLVDLYDEE</sequence>
<dbReference type="PROSITE" id="PS50071">
    <property type="entry name" value="HOMEOBOX_2"/>
    <property type="match status" value="1"/>
</dbReference>
<dbReference type="InterPro" id="IPR001005">
    <property type="entry name" value="SANT/Myb"/>
</dbReference>
<dbReference type="SMART" id="SM00717">
    <property type="entry name" value="SANT"/>
    <property type="match status" value="2"/>
</dbReference>
<dbReference type="EMBL" id="FJUW01000012">
    <property type="protein sequence ID" value="CZS96973.1"/>
    <property type="molecule type" value="Genomic_DNA"/>
</dbReference>
<dbReference type="InterPro" id="IPR009057">
    <property type="entry name" value="Homeodomain-like_sf"/>
</dbReference>
<feature type="region of interest" description="Disordered" evidence="4">
    <location>
        <begin position="355"/>
        <end position="410"/>
    </location>
</feature>
<feature type="domain" description="Homeobox" evidence="5">
    <location>
        <begin position="293"/>
        <end position="354"/>
    </location>
</feature>
<dbReference type="AlphaFoldDB" id="A0A1E1KFZ6"/>
<feature type="compositionally biased region" description="Basic residues" evidence="4">
    <location>
        <begin position="186"/>
        <end position="195"/>
    </location>
</feature>
<accession>A0A1E1KFZ6</accession>
<dbReference type="InterPro" id="IPR001356">
    <property type="entry name" value="HD"/>
</dbReference>
<evidence type="ECO:0000313" key="8">
    <source>
        <dbReference type="Proteomes" id="UP000178129"/>
    </source>
</evidence>
<keyword evidence="1 2" id="KW-0371">Homeobox</keyword>
<evidence type="ECO:0000256" key="1">
    <source>
        <dbReference type="PROSITE-ProRule" id="PRU00108"/>
    </source>
</evidence>
<feature type="region of interest" description="Disordered" evidence="4">
    <location>
        <begin position="457"/>
        <end position="502"/>
    </location>
</feature>
<evidence type="ECO:0008006" key="9">
    <source>
        <dbReference type="Google" id="ProtNLM"/>
    </source>
</evidence>
<keyword evidence="1 2" id="KW-0238">DNA-binding</keyword>
<feature type="compositionally biased region" description="Acidic residues" evidence="4">
    <location>
        <begin position="170"/>
        <end position="182"/>
    </location>
</feature>
<dbReference type="InParanoid" id="A0A1E1KFZ6"/>
<gene>
    <name evidence="7" type="ORF">RCO7_02710</name>
</gene>
<organism evidence="7 8">
    <name type="scientific">Rhynchosporium graminicola</name>
    <dbReference type="NCBI Taxonomy" id="2792576"/>
    <lineage>
        <taxon>Eukaryota</taxon>
        <taxon>Fungi</taxon>
        <taxon>Dikarya</taxon>
        <taxon>Ascomycota</taxon>
        <taxon>Pezizomycotina</taxon>
        <taxon>Leotiomycetes</taxon>
        <taxon>Helotiales</taxon>
        <taxon>Ploettnerulaceae</taxon>
        <taxon>Rhynchosporium</taxon>
    </lineage>
</organism>
<dbReference type="CDD" id="cd00086">
    <property type="entry name" value="homeodomain"/>
    <property type="match status" value="1"/>
</dbReference>
<feature type="compositionally biased region" description="Polar residues" evidence="4">
    <location>
        <begin position="397"/>
        <end position="406"/>
    </location>
</feature>
<comment type="caution">
    <text evidence="7">The sequence shown here is derived from an EMBL/GenBank/DDBJ whole genome shotgun (WGS) entry which is preliminary data.</text>
</comment>
<dbReference type="GO" id="GO:0005634">
    <property type="term" value="C:nucleus"/>
    <property type="evidence" value="ECO:0007669"/>
    <property type="project" value="UniProtKB-SubCell"/>
</dbReference>
<evidence type="ECO:0000256" key="3">
    <source>
        <dbReference type="SAM" id="Coils"/>
    </source>
</evidence>
<evidence type="ECO:0000259" key="5">
    <source>
        <dbReference type="PROSITE" id="PS50071"/>
    </source>
</evidence>
<comment type="subcellular location">
    <subcellularLocation>
        <location evidence="1 2">Nucleus</location>
    </subcellularLocation>
</comment>
<dbReference type="Gene3D" id="1.10.10.60">
    <property type="entry name" value="Homeodomain-like"/>
    <property type="match status" value="2"/>
</dbReference>
<feature type="compositionally biased region" description="Polar residues" evidence="4">
    <location>
        <begin position="604"/>
        <end position="614"/>
    </location>
</feature>
<feature type="domain" description="Myb-like" evidence="6">
    <location>
        <begin position="10"/>
        <end position="71"/>
    </location>
</feature>
<proteinExistence type="predicted"/>
<dbReference type="SUPFAM" id="SSF46689">
    <property type="entry name" value="Homeodomain-like"/>
    <property type="match status" value="1"/>
</dbReference>
<evidence type="ECO:0000259" key="6">
    <source>
        <dbReference type="PROSITE" id="PS50090"/>
    </source>
</evidence>
<feature type="compositionally biased region" description="Polar residues" evidence="4">
    <location>
        <begin position="236"/>
        <end position="250"/>
    </location>
</feature>
<feature type="compositionally biased region" description="Polar residues" evidence="4">
    <location>
        <begin position="273"/>
        <end position="289"/>
    </location>
</feature>
<dbReference type="GO" id="GO:0003677">
    <property type="term" value="F:DNA binding"/>
    <property type="evidence" value="ECO:0007669"/>
    <property type="project" value="UniProtKB-UniRule"/>
</dbReference>
<feature type="region of interest" description="Disordered" evidence="4">
    <location>
        <begin position="170"/>
        <end position="299"/>
    </location>
</feature>
<feature type="compositionally biased region" description="Polar residues" evidence="4">
    <location>
        <begin position="474"/>
        <end position="485"/>
    </location>
</feature>
<dbReference type="Proteomes" id="UP000178129">
    <property type="component" value="Unassembled WGS sequence"/>
</dbReference>
<dbReference type="PROSITE" id="PS50090">
    <property type="entry name" value="MYB_LIKE"/>
    <property type="match status" value="2"/>
</dbReference>
<keyword evidence="1 2" id="KW-0539">Nucleus</keyword>